<sequence length="198" mass="22271">MAYINNISSGMNRYFSIFIFLVGTLGNILNVLVFSGRHFRKNSCAILFLASSAANLIDIISGLTSQMLSDWTADLTSTDRFLCKLRAFILNATRTVALWLTLLATVDRWLSSSITARLRQISSLKNAHRAIIIILIASTTLYVHILYCYESNLVNASLKCYGITITCRYDHGQIFYVCDHQERASVTTSDSSRKCINY</sequence>
<keyword evidence="2 5" id="KW-0812">Transmembrane</keyword>
<evidence type="ECO:0000256" key="2">
    <source>
        <dbReference type="ARBA" id="ARBA00022692"/>
    </source>
</evidence>
<dbReference type="Proteomes" id="UP000663838">
    <property type="component" value="Unassembled WGS sequence"/>
</dbReference>
<evidence type="ECO:0000256" key="1">
    <source>
        <dbReference type="ARBA" id="ARBA00004370"/>
    </source>
</evidence>
<evidence type="ECO:0000256" key="3">
    <source>
        <dbReference type="ARBA" id="ARBA00022989"/>
    </source>
</evidence>
<dbReference type="PROSITE" id="PS50262">
    <property type="entry name" value="G_PROTEIN_RECEP_F1_2"/>
    <property type="match status" value="1"/>
</dbReference>
<keyword evidence="4 5" id="KW-0472">Membrane</keyword>
<feature type="transmembrane region" description="Helical" evidence="5">
    <location>
        <begin position="88"/>
        <end position="106"/>
    </location>
</feature>
<proteinExistence type="predicted"/>
<keyword evidence="3 5" id="KW-1133">Transmembrane helix</keyword>
<dbReference type="PANTHER" id="PTHR46641">
    <property type="entry name" value="FMRFAMIDE RECEPTOR-RELATED"/>
    <property type="match status" value="1"/>
</dbReference>
<feature type="domain" description="G-protein coupled receptors family 1 profile" evidence="6">
    <location>
        <begin position="26"/>
        <end position="198"/>
    </location>
</feature>
<gene>
    <name evidence="7" type="ORF">KIK155_LOCUS30923</name>
    <name evidence="8" type="ORF">TOA249_LOCUS8383</name>
</gene>
<dbReference type="AlphaFoldDB" id="A0A820ZV02"/>
<dbReference type="Gene3D" id="1.20.1070.10">
    <property type="entry name" value="Rhodopsin 7-helix transmembrane proteins"/>
    <property type="match status" value="1"/>
</dbReference>
<comment type="caution">
    <text evidence="8">The sequence shown here is derived from an EMBL/GenBank/DDBJ whole genome shotgun (WGS) entry which is preliminary data.</text>
</comment>
<feature type="transmembrane region" description="Helical" evidence="5">
    <location>
        <begin position="46"/>
        <end position="68"/>
    </location>
</feature>
<evidence type="ECO:0000313" key="7">
    <source>
        <dbReference type="EMBL" id="CAF3772834.1"/>
    </source>
</evidence>
<evidence type="ECO:0000259" key="6">
    <source>
        <dbReference type="PROSITE" id="PS50262"/>
    </source>
</evidence>
<dbReference type="Proteomes" id="UP000663865">
    <property type="component" value="Unassembled WGS sequence"/>
</dbReference>
<protein>
    <recommendedName>
        <fullName evidence="6">G-protein coupled receptors family 1 profile domain-containing protein</fullName>
    </recommendedName>
</protein>
<dbReference type="InterPro" id="IPR052954">
    <property type="entry name" value="GPCR-Ligand_Int"/>
</dbReference>
<dbReference type="EMBL" id="CAJNYV010005672">
    <property type="protein sequence ID" value="CAF3772834.1"/>
    <property type="molecule type" value="Genomic_DNA"/>
</dbReference>
<evidence type="ECO:0000256" key="4">
    <source>
        <dbReference type="ARBA" id="ARBA00023136"/>
    </source>
</evidence>
<evidence type="ECO:0000256" key="5">
    <source>
        <dbReference type="SAM" id="Phobius"/>
    </source>
</evidence>
<evidence type="ECO:0000313" key="9">
    <source>
        <dbReference type="Proteomes" id="UP000663838"/>
    </source>
</evidence>
<dbReference type="PANTHER" id="PTHR46641:SF2">
    <property type="entry name" value="FMRFAMIDE RECEPTOR"/>
    <property type="match status" value="1"/>
</dbReference>
<comment type="subcellular location">
    <subcellularLocation>
        <location evidence="1">Membrane</location>
    </subcellularLocation>
</comment>
<accession>A0A820ZV02</accession>
<name>A0A820ZV02_9BILA</name>
<dbReference type="EMBL" id="CAJOBS010000397">
    <property type="protein sequence ID" value="CAF4567772.1"/>
    <property type="molecule type" value="Genomic_DNA"/>
</dbReference>
<reference evidence="8" key="1">
    <citation type="submission" date="2021-02" db="EMBL/GenBank/DDBJ databases">
        <authorList>
            <person name="Nowell W R."/>
        </authorList>
    </citation>
    <scope>NUCLEOTIDE SEQUENCE</scope>
</reference>
<organism evidence="8 9">
    <name type="scientific">Rotaria socialis</name>
    <dbReference type="NCBI Taxonomy" id="392032"/>
    <lineage>
        <taxon>Eukaryota</taxon>
        <taxon>Metazoa</taxon>
        <taxon>Spiralia</taxon>
        <taxon>Gnathifera</taxon>
        <taxon>Rotifera</taxon>
        <taxon>Eurotatoria</taxon>
        <taxon>Bdelloidea</taxon>
        <taxon>Philodinida</taxon>
        <taxon>Philodinidae</taxon>
        <taxon>Rotaria</taxon>
    </lineage>
</organism>
<dbReference type="GO" id="GO:0016020">
    <property type="term" value="C:membrane"/>
    <property type="evidence" value="ECO:0007669"/>
    <property type="project" value="UniProtKB-SubCell"/>
</dbReference>
<feature type="transmembrane region" description="Helical" evidence="5">
    <location>
        <begin position="14"/>
        <end position="34"/>
    </location>
</feature>
<evidence type="ECO:0000313" key="8">
    <source>
        <dbReference type="EMBL" id="CAF4567772.1"/>
    </source>
</evidence>
<dbReference type="SUPFAM" id="SSF81321">
    <property type="entry name" value="Family A G protein-coupled receptor-like"/>
    <property type="match status" value="1"/>
</dbReference>
<dbReference type="InterPro" id="IPR017452">
    <property type="entry name" value="GPCR_Rhodpsn_7TM"/>
</dbReference>
<feature type="transmembrane region" description="Helical" evidence="5">
    <location>
        <begin position="127"/>
        <end position="147"/>
    </location>
</feature>